<name>M2Q111_9FIRM</name>
<dbReference type="InterPro" id="IPR025302">
    <property type="entry name" value="DrrA1/2-like_C"/>
</dbReference>
<dbReference type="AlphaFoldDB" id="M2Q111"/>
<dbReference type="Proteomes" id="UP000011758">
    <property type="component" value="Unassembled WGS sequence"/>
</dbReference>
<dbReference type="OrthoDB" id="9801987at2"/>
<feature type="domain" description="ABC transporter" evidence="4">
    <location>
        <begin position="3"/>
        <end position="229"/>
    </location>
</feature>
<reference evidence="5 6" key="1">
    <citation type="submission" date="2013-02" db="EMBL/GenBank/DDBJ databases">
        <title>The Genome Sequence of Lactobacillus catenaformis F0143.</title>
        <authorList>
            <consortium name="The Broad Institute Genome Sequencing Platform"/>
            <person name="Earl A."/>
            <person name="Ward D."/>
            <person name="Feldgarden M."/>
            <person name="Gevers D."/>
            <person name="Izard J."/>
            <person name="Blanton J.M."/>
            <person name="Mathney J."/>
            <person name="Dewhirst F.E."/>
            <person name="Young S.K."/>
            <person name="Zeng Q."/>
            <person name="Gargeya S."/>
            <person name="Fitzgerald M."/>
            <person name="Haas B."/>
            <person name="Abouelleil A."/>
            <person name="Alvarado L."/>
            <person name="Arachchi H.M."/>
            <person name="Berlin A."/>
            <person name="Chapman S.B."/>
            <person name="Gearin G."/>
            <person name="Goldberg J."/>
            <person name="Griggs A."/>
            <person name="Gujja S."/>
            <person name="Hansen M."/>
            <person name="Heiman D."/>
            <person name="Howarth C."/>
            <person name="Larimer J."/>
            <person name="Lui A."/>
            <person name="MacDonald P.J.P."/>
            <person name="McCowen C."/>
            <person name="Montmayeur A."/>
            <person name="Murphy C."/>
            <person name="Neiman D."/>
            <person name="Pearson M."/>
            <person name="Priest M."/>
            <person name="Roberts A."/>
            <person name="Saif S."/>
            <person name="Shea T."/>
            <person name="Sisk P."/>
            <person name="Stolte C."/>
            <person name="Sykes S."/>
            <person name="Wortman J."/>
            <person name="Nusbaum C."/>
            <person name="Birren B."/>
        </authorList>
    </citation>
    <scope>NUCLEOTIDE SEQUENCE [LARGE SCALE GENOMIC DNA]</scope>
    <source>
        <strain evidence="5 6">OT 569</strain>
    </source>
</reference>
<dbReference type="InterPro" id="IPR003593">
    <property type="entry name" value="AAA+_ATPase"/>
</dbReference>
<protein>
    <recommendedName>
        <fullName evidence="4">ABC transporter domain-containing protein</fullName>
    </recommendedName>
</protein>
<dbReference type="BioCyc" id="ECAT999415-HMP:GTTI-1207-MONOMER"/>
<keyword evidence="6" id="KW-1185">Reference proteome</keyword>
<dbReference type="Gene3D" id="3.40.50.300">
    <property type="entry name" value="P-loop containing nucleotide triphosphate hydrolases"/>
    <property type="match status" value="1"/>
</dbReference>
<dbReference type="SMART" id="SM00382">
    <property type="entry name" value="AAA"/>
    <property type="match status" value="1"/>
</dbReference>
<dbReference type="GO" id="GO:0016887">
    <property type="term" value="F:ATP hydrolysis activity"/>
    <property type="evidence" value="ECO:0007669"/>
    <property type="project" value="InterPro"/>
</dbReference>
<dbReference type="RefSeq" id="WP_004803063.1">
    <property type="nucleotide sequence ID" value="NZ_KB446648.1"/>
</dbReference>
<dbReference type="GO" id="GO:0005524">
    <property type="term" value="F:ATP binding"/>
    <property type="evidence" value="ECO:0007669"/>
    <property type="project" value="UniProtKB-KW"/>
</dbReference>
<dbReference type="PROSITE" id="PS00211">
    <property type="entry name" value="ABC_TRANSPORTER_1"/>
    <property type="match status" value="1"/>
</dbReference>
<keyword evidence="2" id="KW-0547">Nucleotide-binding</keyword>
<evidence type="ECO:0000256" key="3">
    <source>
        <dbReference type="ARBA" id="ARBA00022840"/>
    </source>
</evidence>
<dbReference type="PATRIC" id="fig|999415.3.peg.1192"/>
<dbReference type="InterPro" id="IPR051782">
    <property type="entry name" value="ABC_Transporter_VariousFunc"/>
</dbReference>
<keyword evidence="3" id="KW-0067">ATP-binding</keyword>
<comment type="caution">
    <text evidence="5">The sequence shown here is derived from an EMBL/GenBank/DDBJ whole genome shotgun (WGS) entry which is preliminary data.</text>
</comment>
<evidence type="ECO:0000259" key="4">
    <source>
        <dbReference type="PROSITE" id="PS50893"/>
    </source>
</evidence>
<evidence type="ECO:0000256" key="2">
    <source>
        <dbReference type="ARBA" id="ARBA00022741"/>
    </source>
</evidence>
<dbReference type="SUPFAM" id="SSF52540">
    <property type="entry name" value="P-loop containing nucleoside triphosphate hydrolases"/>
    <property type="match status" value="1"/>
</dbReference>
<evidence type="ECO:0000313" key="5">
    <source>
        <dbReference type="EMBL" id="EMD16620.1"/>
    </source>
</evidence>
<organism evidence="5 6">
    <name type="scientific">Eggerthia catenaformis OT 569 = DSM 20559</name>
    <dbReference type="NCBI Taxonomy" id="999415"/>
    <lineage>
        <taxon>Bacteria</taxon>
        <taxon>Bacillati</taxon>
        <taxon>Bacillota</taxon>
        <taxon>Erysipelotrichia</taxon>
        <taxon>Erysipelotrichales</taxon>
        <taxon>Coprobacillaceae</taxon>
        <taxon>Eggerthia</taxon>
    </lineage>
</organism>
<accession>M2Q111</accession>
<dbReference type="InterPro" id="IPR017871">
    <property type="entry name" value="ABC_transporter-like_CS"/>
</dbReference>
<dbReference type="eggNOG" id="COG4152">
    <property type="taxonomic scope" value="Bacteria"/>
</dbReference>
<gene>
    <name evidence="5" type="ORF">HMPREF9943_01174</name>
</gene>
<dbReference type="InterPro" id="IPR027417">
    <property type="entry name" value="P-loop_NTPase"/>
</dbReference>
<dbReference type="EMBL" id="AGEJ01000018">
    <property type="protein sequence ID" value="EMD16620.1"/>
    <property type="molecule type" value="Genomic_DNA"/>
</dbReference>
<keyword evidence="1" id="KW-0813">Transport</keyword>
<sequence>MILEARGIVKAFNKKEILHSINFQVESGKAMGFLGRNGAGKTTTFRCLMNVFNQDSGKFLLDGKLLDLKKHRIGYLPEERGMYGKITVKDQLMYFSILKGADKKEAEQEALYWISYFNLDEYKNKKLETLSKGNQQKIQIAQAFLNDPDIIILDEPFSGLDPVNAQVFKDTIRSMVDKEKLVIFSSHQMAYVEEMCDQIILINKGEIIVSGDLEAIKKEEGGHKIALETNDDASTESFLKTIDAVYSKRAQRYIIEKHPKYTYQQMMTILVDKLDSIISIGQYRPSLQDIFVSKAGGE</sequence>
<proteinExistence type="predicted"/>
<evidence type="ECO:0000256" key="1">
    <source>
        <dbReference type="ARBA" id="ARBA00022448"/>
    </source>
</evidence>
<dbReference type="PANTHER" id="PTHR42939:SF1">
    <property type="entry name" value="ABC TRANSPORTER ATP-BINDING PROTEIN ALBC-RELATED"/>
    <property type="match status" value="1"/>
</dbReference>
<evidence type="ECO:0000313" key="6">
    <source>
        <dbReference type="Proteomes" id="UP000011758"/>
    </source>
</evidence>
<dbReference type="Pfam" id="PF13732">
    <property type="entry name" value="DrrA1-3_C"/>
    <property type="match status" value="1"/>
</dbReference>
<dbReference type="STRING" id="999415.HMPREF9943_01174"/>
<dbReference type="Pfam" id="PF00005">
    <property type="entry name" value="ABC_tran"/>
    <property type="match status" value="1"/>
</dbReference>
<dbReference type="InterPro" id="IPR003439">
    <property type="entry name" value="ABC_transporter-like_ATP-bd"/>
</dbReference>
<dbReference type="PANTHER" id="PTHR42939">
    <property type="entry name" value="ABC TRANSPORTER ATP-BINDING PROTEIN ALBC-RELATED"/>
    <property type="match status" value="1"/>
</dbReference>
<dbReference type="PROSITE" id="PS50893">
    <property type="entry name" value="ABC_TRANSPORTER_2"/>
    <property type="match status" value="1"/>
</dbReference>